<dbReference type="PRINTS" id="PR00463">
    <property type="entry name" value="EP450I"/>
</dbReference>
<evidence type="ECO:0000256" key="6">
    <source>
        <dbReference type="ARBA" id="ARBA00023002"/>
    </source>
</evidence>
<dbReference type="Gene3D" id="1.10.630.10">
    <property type="entry name" value="Cytochrome P450"/>
    <property type="match status" value="1"/>
</dbReference>
<dbReference type="PANTHER" id="PTHR46300:SF7">
    <property type="entry name" value="P450, PUTATIVE (EUROFUNG)-RELATED"/>
    <property type="match status" value="1"/>
</dbReference>
<dbReference type="GO" id="GO:0004497">
    <property type="term" value="F:monooxygenase activity"/>
    <property type="evidence" value="ECO:0007669"/>
    <property type="project" value="UniProtKB-KW"/>
</dbReference>
<evidence type="ECO:0000256" key="11">
    <source>
        <dbReference type="SAM" id="Phobius"/>
    </source>
</evidence>
<evidence type="ECO:0000256" key="4">
    <source>
        <dbReference type="ARBA" id="ARBA00022617"/>
    </source>
</evidence>
<keyword evidence="11" id="KW-0472">Membrane</keyword>
<comment type="similarity">
    <text evidence="3 10">Belongs to the cytochrome P450 family.</text>
</comment>
<dbReference type="InterPro" id="IPR050364">
    <property type="entry name" value="Cytochrome_P450_fung"/>
</dbReference>
<keyword evidence="11" id="KW-1133">Transmembrane helix</keyword>
<evidence type="ECO:0000256" key="2">
    <source>
        <dbReference type="ARBA" id="ARBA00005179"/>
    </source>
</evidence>
<keyword evidence="13" id="KW-1185">Reference proteome</keyword>
<evidence type="ECO:0000256" key="8">
    <source>
        <dbReference type="ARBA" id="ARBA00023033"/>
    </source>
</evidence>
<keyword evidence="5 9" id="KW-0479">Metal-binding</keyword>
<comment type="cofactor">
    <cofactor evidence="1 9">
        <name>heme</name>
        <dbReference type="ChEBI" id="CHEBI:30413"/>
    </cofactor>
</comment>
<evidence type="ECO:0000313" key="12">
    <source>
        <dbReference type="EMBL" id="KAJ7041546.1"/>
    </source>
</evidence>
<dbReference type="EMBL" id="JARJCM010000016">
    <property type="protein sequence ID" value="KAJ7041546.1"/>
    <property type="molecule type" value="Genomic_DNA"/>
</dbReference>
<protein>
    <submittedName>
        <fullName evidence="12">Cytochrome P450</fullName>
    </submittedName>
</protein>
<dbReference type="AlphaFoldDB" id="A0AAD6T9V2"/>
<evidence type="ECO:0000256" key="7">
    <source>
        <dbReference type="ARBA" id="ARBA00023004"/>
    </source>
</evidence>
<evidence type="ECO:0000256" key="5">
    <source>
        <dbReference type="ARBA" id="ARBA00022723"/>
    </source>
</evidence>
<feature type="transmembrane region" description="Helical" evidence="11">
    <location>
        <begin position="6"/>
        <end position="23"/>
    </location>
</feature>
<evidence type="ECO:0000256" key="1">
    <source>
        <dbReference type="ARBA" id="ARBA00001971"/>
    </source>
</evidence>
<comment type="pathway">
    <text evidence="2">Secondary metabolite biosynthesis.</text>
</comment>
<dbReference type="PROSITE" id="PS00086">
    <property type="entry name" value="CYTOCHROME_P450"/>
    <property type="match status" value="1"/>
</dbReference>
<dbReference type="PANTHER" id="PTHR46300">
    <property type="entry name" value="P450, PUTATIVE (EUROFUNG)-RELATED-RELATED"/>
    <property type="match status" value="1"/>
</dbReference>
<keyword evidence="11" id="KW-0812">Transmembrane</keyword>
<comment type="caution">
    <text evidence="12">The sequence shown here is derived from an EMBL/GenBank/DDBJ whole genome shotgun (WGS) entry which is preliminary data.</text>
</comment>
<dbReference type="InterPro" id="IPR002401">
    <property type="entry name" value="Cyt_P450_E_grp-I"/>
</dbReference>
<proteinExistence type="inferred from homology"/>
<dbReference type="InterPro" id="IPR017972">
    <property type="entry name" value="Cyt_P450_CS"/>
</dbReference>
<evidence type="ECO:0000256" key="3">
    <source>
        <dbReference type="ARBA" id="ARBA00010617"/>
    </source>
</evidence>
<dbReference type="GO" id="GO:0020037">
    <property type="term" value="F:heme binding"/>
    <property type="evidence" value="ECO:0007669"/>
    <property type="project" value="InterPro"/>
</dbReference>
<evidence type="ECO:0000256" key="10">
    <source>
        <dbReference type="RuleBase" id="RU000461"/>
    </source>
</evidence>
<sequence length="510" mass="57657">MSIPALNILAALGVGGAILWLYLSPTRVSLHLPPGPKPLPILGNIRDFMSLEQLWVLATRWRDQFGDVCYLTVLGQGIVFLNNAEAVTTLLEKRGAIYSDRPYLVMTNELIDAGKLIIFEGYNEKFRRQRKLMQHTLGPRSIPAYHPMMRTETASFIRDLVKDPGEYMDHTRKYAGGLMLSVLYGYKATHNGDEFLRLARECMAFLANEVTSGSGVWPVDIFPVLKYLPAWMPGGGFQRKAAYWKKTMRRLADEPFQHSKTLFDQGVQTVSFCGDALQGGIDAEEDDIKWTASSMYIGSSETTISTVSHFLLAIISYPAVLAKLQLEIDTVVGRNRLPDFEDRPNLPYIEAVLSETWRWGVPAPINLPHRVVEDDVYDGMHIRKGSLVLANIWAILRDESIFSDASEFRPERFLEEKDPQILEKMEPRKYIFGFGRRACPGADLVESSIWLLLVTMVATLDLFKPLDDNGDVIEPDIDYGSNAKFRIPSRFKFDVRFRTSQAATLMESGQ</sequence>
<evidence type="ECO:0000256" key="9">
    <source>
        <dbReference type="PIRSR" id="PIRSR602401-1"/>
    </source>
</evidence>
<feature type="binding site" description="axial binding residue" evidence="9">
    <location>
        <position position="439"/>
    </location>
    <ligand>
        <name>heme</name>
        <dbReference type="ChEBI" id="CHEBI:30413"/>
    </ligand>
    <ligandPart>
        <name>Fe</name>
        <dbReference type="ChEBI" id="CHEBI:18248"/>
    </ligandPart>
</feature>
<accession>A0AAD6T9V2</accession>
<dbReference type="GO" id="GO:0005506">
    <property type="term" value="F:iron ion binding"/>
    <property type="evidence" value="ECO:0007669"/>
    <property type="project" value="InterPro"/>
</dbReference>
<dbReference type="GO" id="GO:0016705">
    <property type="term" value="F:oxidoreductase activity, acting on paired donors, with incorporation or reduction of molecular oxygen"/>
    <property type="evidence" value="ECO:0007669"/>
    <property type="project" value="InterPro"/>
</dbReference>
<keyword evidence="4 9" id="KW-0349">Heme</keyword>
<reference evidence="12" key="1">
    <citation type="submission" date="2023-03" db="EMBL/GenBank/DDBJ databases">
        <title>Massive genome expansion in bonnet fungi (Mycena s.s.) driven by repeated elements and novel gene families across ecological guilds.</title>
        <authorList>
            <consortium name="Lawrence Berkeley National Laboratory"/>
            <person name="Harder C.B."/>
            <person name="Miyauchi S."/>
            <person name="Viragh M."/>
            <person name="Kuo A."/>
            <person name="Thoen E."/>
            <person name="Andreopoulos B."/>
            <person name="Lu D."/>
            <person name="Skrede I."/>
            <person name="Drula E."/>
            <person name="Henrissat B."/>
            <person name="Morin E."/>
            <person name="Kohler A."/>
            <person name="Barry K."/>
            <person name="LaButti K."/>
            <person name="Morin E."/>
            <person name="Salamov A."/>
            <person name="Lipzen A."/>
            <person name="Mereny Z."/>
            <person name="Hegedus B."/>
            <person name="Baldrian P."/>
            <person name="Stursova M."/>
            <person name="Weitz H."/>
            <person name="Taylor A."/>
            <person name="Grigoriev I.V."/>
            <person name="Nagy L.G."/>
            <person name="Martin F."/>
            <person name="Kauserud H."/>
        </authorList>
    </citation>
    <scope>NUCLEOTIDE SEQUENCE</scope>
    <source>
        <strain evidence="12">CBHHK200</strain>
    </source>
</reference>
<dbReference type="Proteomes" id="UP001218188">
    <property type="component" value="Unassembled WGS sequence"/>
</dbReference>
<dbReference type="InterPro" id="IPR001128">
    <property type="entry name" value="Cyt_P450"/>
</dbReference>
<keyword evidence="6 10" id="KW-0560">Oxidoreductase</keyword>
<name>A0AAD6T9V2_9AGAR</name>
<dbReference type="InterPro" id="IPR036396">
    <property type="entry name" value="Cyt_P450_sf"/>
</dbReference>
<gene>
    <name evidence="12" type="ORF">C8F04DRAFT_1079187</name>
</gene>
<keyword evidence="8 10" id="KW-0503">Monooxygenase</keyword>
<dbReference type="CDD" id="cd11065">
    <property type="entry name" value="CYP64-like"/>
    <property type="match status" value="1"/>
</dbReference>
<organism evidence="12 13">
    <name type="scientific">Mycena alexandri</name>
    <dbReference type="NCBI Taxonomy" id="1745969"/>
    <lineage>
        <taxon>Eukaryota</taxon>
        <taxon>Fungi</taxon>
        <taxon>Dikarya</taxon>
        <taxon>Basidiomycota</taxon>
        <taxon>Agaricomycotina</taxon>
        <taxon>Agaricomycetes</taxon>
        <taxon>Agaricomycetidae</taxon>
        <taxon>Agaricales</taxon>
        <taxon>Marasmiineae</taxon>
        <taxon>Mycenaceae</taxon>
        <taxon>Mycena</taxon>
    </lineage>
</organism>
<evidence type="ECO:0000313" key="13">
    <source>
        <dbReference type="Proteomes" id="UP001218188"/>
    </source>
</evidence>
<dbReference type="Pfam" id="PF00067">
    <property type="entry name" value="p450"/>
    <property type="match status" value="1"/>
</dbReference>
<keyword evidence="7 9" id="KW-0408">Iron</keyword>
<dbReference type="SUPFAM" id="SSF48264">
    <property type="entry name" value="Cytochrome P450"/>
    <property type="match status" value="1"/>
</dbReference>